<sequence>MSEFTSEGSQAADEEVENVRSEPNRDPLTEPGAAAEGQPTESDEREDDR</sequence>
<protein>
    <recommendedName>
        <fullName evidence="4">Nucleotide exchange factor GrpE</fullName>
    </recommendedName>
</protein>
<accession>A0ABP6ZFM2</accession>
<dbReference type="Proteomes" id="UP001501490">
    <property type="component" value="Unassembled WGS sequence"/>
</dbReference>
<evidence type="ECO:0000256" key="1">
    <source>
        <dbReference type="SAM" id="MobiDB-lite"/>
    </source>
</evidence>
<name>A0ABP6ZFM2_9ACTN</name>
<comment type="caution">
    <text evidence="2">The sequence shown here is derived from an EMBL/GenBank/DDBJ whole genome shotgun (WGS) entry which is preliminary data.</text>
</comment>
<keyword evidence="3" id="KW-1185">Reference proteome</keyword>
<proteinExistence type="predicted"/>
<evidence type="ECO:0000313" key="3">
    <source>
        <dbReference type="Proteomes" id="UP001501490"/>
    </source>
</evidence>
<evidence type="ECO:0000313" key="2">
    <source>
        <dbReference type="EMBL" id="GAA3604781.1"/>
    </source>
</evidence>
<evidence type="ECO:0008006" key="4">
    <source>
        <dbReference type="Google" id="ProtNLM"/>
    </source>
</evidence>
<dbReference type="RefSeq" id="WP_344801324.1">
    <property type="nucleotide sequence ID" value="NZ_BAABAB010000003.1"/>
</dbReference>
<dbReference type="EMBL" id="BAABAB010000003">
    <property type="protein sequence ID" value="GAA3604781.1"/>
    <property type="molecule type" value="Genomic_DNA"/>
</dbReference>
<organism evidence="2 3">
    <name type="scientific">Microlunatus ginsengisoli</name>
    <dbReference type="NCBI Taxonomy" id="363863"/>
    <lineage>
        <taxon>Bacteria</taxon>
        <taxon>Bacillati</taxon>
        <taxon>Actinomycetota</taxon>
        <taxon>Actinomycetes</taxon>
        <taxon>Propionibacteriales</taxon>
        <taxon>Propionibacteriaceae</taxon>
        <taxon>Microlunatus</taxon>
    </lineage>
</organism>
<reference evidence="3" key="1">
    <citation type="journal article" date="2019" name="Int. J. Syst. Evol. Microbiol.">
        <title>The Global Catalogue of Microorganisms (GCM) 10K type strain sequencing project: providing services to taxonomists for standard genome sequencing and annotation.</title>
        <authorList>
            <consortium name="The Broad Institute Genomics Platform"/>
            <consortium name="The Broad Institute Genome Sequencing Center for Infectious Disease"/>
            <person name="Wu L."/>
            <person name="Ma J."/>
        </authorList>
    </citation>
    <scope>NUCLEOTIDE SEQUENCE [LARGE SCALE GENOMIC DNA]</scope>
    <source>
        <strain evidence="3">JCM 16929</strain>
    </source>
</reference>
<feature type="compositionally biased region" description="Basic and acidic residues" evidence="1">
    <location>
        <begin position="17"/>
        <end position="28"/>
    </location>
</feature>
<gene>
    <name evidence="2" type="ORF">GCM10022236_03300</name>
</gene>
<feature type="region of interest" description="Disordered" evidence="1">
    <location>
        <begin position="1"/>
        <end position="49"/>
    </location>
</feature>